<evidence type="ECO:0000313" key="1">
    <source>
        <dbReference type="EMBL" id="CCM05791.1"/>
    </source>
</evidence>
<keyword evidence="2" id="KW-1185">Reference proteome</keyword>
<proteinExistence type="predicted"/>
<dbReference type="EMBL" id="HE797206">
    <property type="protein sequence ID" value="CCM05791.1"/>
    <property type="molecule type" value="Genomic_DNA"/>
</dbReference>
<dbReference type="GeneID" id="24100702"/>
<dbReference type="InterPro" id="IPR001087">
    <property type="entry name" value="GDSL"/>
</dbReference>
<organism evidence="1 2">
    <name type="scientific">Fibroporia radiculosa</name>
    <dbReference type="NCBI Taxonomy" id="599839"/>
    <lineage>
        <taxon>Eukaryota</taxon>
        <taxon>Fungi</taxon>
        <taxon>Dikarya</taxon>
        <taxon>Basidiomycota</taxon>
        <taxon>Agaricomycotina</taxon>
        <taxon>Agaricomycetes</taxon>
        <taxon>Polyporales</taxon>
        <taxon>Fibroporiaceae</taxon>
        <taxon>Fibroporia</taxon>
    </lineage>
</organism>
<reference evidence="1 2" key="1">
    <citation type="journal article" date="2012" name="Appl. Environ. Microbiol.">
        <title>Short-read sequencing for genomic analysis of the brown rot fungus Fibroporia radiculosa.</title>
        <authorList>
            <person name="Tang J.D."/>
            <person name="Perkins A.D."/>
            <person name="Sonstegard T.S."/>
            <person name="Schroeder S.G."/>
            <person name="Burgess S.C."/>
            <person name="Diehl S.V."/>
        </authorList>
    </citation>
    <scope>NUCLEOTIDE SEQUENCE [LARGE SCALE GENOMIC DNA]</scope>
    <source>
        <strain evidence="1 2">TFFH 294</strain>
    </source>
</reference>
<dbReference type="InterPro" id="IPR036514">
    <property type="entry name" value="SGNH_hydro_sf"/>
</dbReference>
<evidence type="ECO:0000313" key="2">
    <source>
        <dbReference type="Proteomes" id="UP000006352"/>
    </source>
</evidence>
<dbReference type="STRING" id="599839.J4IC49"/>
<dbReference type="HOGENOM" id="CLU_746062_0_0_1"/>
<sequence length="366" mass="40790">MEQLAPVVWSAIELAATSRLTISSRWKKTSEGSLLSAWSGSSIRFIYSGSALELKFGSRTERKDRWNGGTQMLECSVIPTTSRSSDLRREQIRRFDAELGFVFSLPLIGEKCTVCVTHIDWASVVEVESFLVGAGEIIEPFTEAEQWPTVMVMGDSISCGYAPSEKEPILRGCLDAFPHRAQRILADTCSLSLNIELVAYPGASLVEPTDEECADGIPFSILTKFFDHSPWSHHKWEISGMPTVIVIALGTNDESNDVSFDRFIDELNTFNKTLIKVFPSVKDIWLIPPFEDFNETGHSEFRQHLLSGSHAVHFSVDLPVRICDLQNVMTKDLTVDGLHPTVKGQEILANSFAEFARLWFGAISIP</sequence>
<gene>
    <name evidence="1" type="ORF">FIBRA_08024</name>
</gene>
<dbReference type="SUPFAM" id="SSF52266">
    <property type="entry name" value="SGNH hydrolase"/>
    <property type="match status" value="1"/>
</dbReference>
<dbReference type="InParanoid" id="J4IC49"/>
<dbReference type="RefSeq" id="XP_012185074.1">
    <property type="nucleotide sequence ID" value="XM_012329684.1"/>
</dbReference>
<name>J4IC49_9APHY</name>
<dbReference type="Pfam" id="PF00657">
    <property type="entry name" value="Lipase_GDSL"/>
    <property type="match status" value="1"/>
</dbReference>
<dbReference type="OrthoDB" id="3241977at2759"/>
<accession>J4IC49</accession>
<dbReference type="AlphaFoldDB" id="J4IC49"/>
<protein>
    <submittedName>
        <fullName evidence="1">Uncharacterized protein</fullName>
    </submittedName>
</protein>
<dbReference type="Gene3D" id="3.40.50.1110">
    <property type="entry name" value="SGNH hydrolase"/>
    <property type="match status" value="1"/>
</dbReference>
<dbReference type="GO" id="GO:0016788">
    <property type="term" value="F:hydrolase activity, acting on ester bonds"/>
    <property type="evidence" value="ECO:0007669"/>
    <property type="project" value="InterPro"/>
</dbReference>
<dbReference type="Proteomes" id="UP000006352">
    <property type="component" value="Unassembled WGS sequence"/>
</dbReference>